<organism evidence="2 3">
    <name type="scientific">Pelagomonas calceolata</name>
    <dbReference type="NCBI Taxonomy" id="35677"/>
    <lineage>
        <taxon>Eukaryota</taxon>
        <taxon>Sar</taxon>
        <taxon>Stramenopiles</taxon>
        <taxon>Ochrophyta</taxon>
        <taxon>Pelagophyceae</taxon>
        <taxon>Pelagomonadales</taxon>
        <taxon>Pelagomonadaceae</taxon>
        <taxon>Pelagomonas</taxon>
    </lineage>
</organism>
<reference evidence="2" key="1">
    <citation type="submission" date="2021-11" db="EMBL/GenBank/DDBJ databases">
        <authorList>
            <consortium name="Genoscope - CEA"/>
            <person name="William W."/>
        </authorList>
    </citation>
    <scope>NUCLEOTIDE SEQUENCE</scope>
</reference>
<keyword evidence="3" id="KW-1185">Reference proteome</keyword>
<protein>
    <submittedName>
        <fullName evidence="2">Uncharacterized protein</fullName>
    </submittedName>
</protein>
<name>A0A8J2SLM2_9STRA</name>
<evidence type="ECO:0000313" key="3">
    <source>
        <dbReference type="Proteomes" id="UP000789595"/>
    </source>
</evidence>
<feature type="compositionally biased region" description="Basic residues" evidence="1">
    <location>
        <begin position="173"/>
        <end position="196"/>
    </location>
</feature>
<comment type="caution">
    <text evidence="2">The sequence shown here is derived from an EMBL/GenBank/DDBJ whole genome shotgun (WGS) entry which is preliminary data.</text>
</comment>
<dbReference type="EMBL" id="CAKKNE010000002">
    <property type="protein sequence ID" value="CAH0369989.1"/>
    <property type="molecule type" value="Genomic_DNA"/>
</dbReference>
<proteinExistence type="predicted"/>
<evidence type="ECO:0000313" key="2">
    <source>
        <dbReference type="EMBL" id="CAH0369989.1"/>
    </source>
</evidence>
<sequence>MTYAATSPISSSERRPPNAGMAFLPFVTWVTTDDSLRPPAKYLSSASLRRVFSAAMTLLPPAWHAAQLPANSVSPDSMSPAKAAKGARSAPAASVAAATSLWASSLTDAACCAWGAKATAGAARSAMESFMAICACAGRSGQLPLRGQNYGKRRRAVRTRRTDFGGHFGPRAARGRPRRLNRCSAAARRRPGRRFRPLKEAAL</sequence>
<evidence type="ECO:0000256" key="1">
    <source>
        <dbReference type="SAM" id="MobiDB-lite"/>
    </source>
</evidence>
<accession>A0A8J2SLM2</accession>
<feature type="region of interest" description="Disordered" evidence="1">
    <location>
        <begin position="163"/>
        <end position="203"/>
    </location>
</feature>
<dbReference type="Proteomes" id="UP000789595">
    <property type="component" value="Unassembled WGS sequence"/>
</dbReference>
<dbReference type="AlphaFoldDB" id="A0A8J2SLM2"/>
<gene>
    <name evidence="2" type="ORF">PECAL_2P31360</name>
</gene>